<evidence type="ECO:0000256" key="4">
    <source>
        <dbReference type="ARBA" id="ARBA00023163"/>
    </source>
</evidence>
<keyword evidence="2" id="KW-0805">Transcription regulation</keyword>
<reference evidence="6 7" key="1">
    <citation type="submission" date="2022-10" db="EMBL/GenBank/DDBJ databases">
        <title>Xanthomonas sp. H13-6.</title>
        <authorList>
            <person name="Liu X."/>
            <person name="Deng Z."/>
            <person name="Jiang Y."/>
            <person name="Yu T."/>
            <person name="Ai J."/>
        </authorList>
    </citation>
    <scope>NUCLEOTIDE SEQUENCE [LARGE SCALE GENOMIC DNA]</scope>
    <source>
        <strain evidence="6 7">H13-6</strain>
    </source>
</reference>
<evidence type="ECO:0000256" key="3">
    <source>
        <dbReference type="ARBA" id="ARBA00023125"/>
    </source>
</evidence>
<keyword evidence="7" id="KW-1185">Reference proteome</keyword>
<dbReference type="Pfam" id="PF03466">
    <property type="entry name" value="LysR_substrate"/>
    <property type="match status" value="1"/>
</dbReference>
<evidence type="ECO:0000313" key="6">
    <source>
        <dbReference type="EMBL" id="MCW4473660.1"/>
    </source>
</evidence>
<evidence type="ECO:0000256" key="2">
    <source>
        <dbReference type="ARBA" id="ARBA00023015"/>
    </source>
</evidence>
<comment type="caution">
    <text evidence="6">The sequence shown here is derived from an EMBL/GenBank/DDBJ whole genome shotgun (WGS) entry which is preliminary data.</text>
</comment>
<dbReference type="Proteomes" id="UP001209922">
    <property type="component" value="Unassembled WGS sequence"/>
</dbReference>
<name>A0ABT3JZR5_9XANT</name>
<dbReference type="InterPro" id="IPR005119">
    <property type="entry name" value="LysR_subst-bd"/>
</dbReference>
<dbReference type="InterPro" id="IPR000847">
    <property type="entry name" value="LysR_HTH_N"/>
</dbReference>
<dbReference type="InterPro" id="IPR036390">
    <property type="entry name" value="WH_DNA-bd_sf"/>
</dbReference>
<keyword evidence="3" id="KW-0238">DNA-binding</keyword>
<dbReference type="SUPFAM" id="SSF46785">
    <property type="entry name" value="Winged helix' DNA-binding domain"/>
    <property type="match status" value="1"/>
</dbReference>
<organism evidence="6 7">
    <name type="scientific">Xanthomonas chitinilytica</name>
    <dbReference type="NCBI Taxonomy" id="2989819"/>
    <lineage>
        <taxon>Bacteria</taxon>
        <taxon>Pseudomonadati</taxon>
        <taxon>Pseudomonadota</taxon>
        <taxon>Gammaproteobacteria</taxon>
        <taxon>Lysobacterales</taxon>
        <taxon>Lysobacteraceae</taxon>
        <taxon>Xanthomonas</taxon>
    </lineage>
</organism>
<evidence type="ECO:0000259" key="5">
    <source>
        <dbReference type="PROSITE" id="PS50931"/>
    </source>
</evidence>
<dbReference type="InterPro" id="IPR058163">
    <property type="entry name" value="LysR-type_TF_proteobact-type"/>
</dbReference>
<dbReference type="RefSeq" id="WP_265128649.1">
    <property type="nucleotide sequence ID" value="NZ_JAPCHY010000013.1"/>
</dbReference>
<keyword evidence="4" id="KW-0804">Transcription</keyword>
<gene>
    <name evidence="6" type="ORF">OK345_14260</name>
</gene>
<sequence>MESIPLNALRAFALVVRHGGVRAAARELAVSHSAVSRHLSELERWLGVPLTEPGEGQRGIVVTPQGERLAAVVLASLQDIGQAVDAVRERRSPHAVTISTTPSFAARWLLPRLPALERAHPQLEISVVVDQRVDDPGTRSSDLAIRSGDGDWPGMDAQPLMDDRLYPVASHGYWEAAGCPADPAELARLRLLHDRDAAASWQLWRQAFGPADLDVRPGPRLASTDLVLRAAAQGMGVALARHRLVGDELAAGTLVRPFGERQIVLERAYWLVTPAGRGLRHATRTLIGWLRREAALQA</sequence>
<protein>
    <submittedName>
        <fullName evidence="6">LysR substrate-binding domain-containing protein</fullName>
    </submittedName>
</protein>
<dbReference type="SUPFAM" id="SSF53850">
    <property type="entry name" value="Periplasmic binding protein-like II"/>
    <property type="match status" value="1"/>
</dbReference>
<dbReference type="Pfam" id="PF00126">
    <property type="entry name" value="HTH_1"/>
    <property type="match status" value="1"/>
</dbReference>
<dbReference type="PANTHER" id="PTHR30537:SF79">
    <property type="entry name" value="TRANSCRIPTIONAL REGULATOR-RELATED"/>
    <property type="match status" value="1"/>
</dbReference>
<dbReference type="EMBL" id="JAPCHY010000013">
    <property type="protein sequence ID" value="MCW4473660.1"/>
    <property type="molecule type" value="Genomic_DNA"/>
</dbReference>
<proteinExistence type="inferred from homology"/>
<dbReference type="Gene3D" id="3.40.190.10">
    <property type="entry name" value="Periplasmic binding protein-like II"/>
    <property type="match status" value="2"/>
</dbReference>
<evidence type="ECO:0000313" key="7">
    <source>
        <dbReference type="Proteomes" id="UP001209922"/>
    </source>
</evidence>
<dbReference type="PROSITE" id="PS50931">
    <property type="entry name" value="HTH_LYSR"/>
    <property type="match status" value="1"/>
</dbReference>
<comment type="similarity">
    <text evidence="1">Belongs to the LysR transcriptional regulatory family.</text>
</comment>
<feature type="domain" description="HTH lysR-type" evidence="5">
    <location>
        <begin position="4"/>
        <end position="63"/>
    </location>
</feature>
<dbReference type="CDD" id="cd08432">
    <property type="entry name" value="PBP2_GcdR_TrpI_HvrB_AmpR_like"/>
    <property type="match status" value="1"/>
</dbReference>
<dbReference type="Gene3D" id="1.10.10.10">
    <property type="entry name" value="Winged helix-like DNA-binding domain superfamily/Winged helix DNA-binding domain"/>
    <property type="match status" value="1"/>
</dbReference>
<dbReference type="PANTHER" id="PTHR30537">
    <property type="entry name" value="HTH-TYPE TRANSCRIPTIONAL REGULATOR"/>
    <property type="match status" value="1"/>
</dbReference>
<evidence type="ECO:0000256" key="1">
    <source>
        <dbReference type="ARBA" id="ARBA00009437"/>
    </source>
</evidence>
<dbReference type="InterPro" id="IPR036388">
    <property type="entry name" value="WH-like_DNA-bd_sf"/>
</dbReference>
<accession>A0ABT3JZR5</accession>